<organism evidence="1 2">
    <name type="scientific">Zophobas morio</name>
    <dbReference type="NCBI Taxonomy" id="2755281"/>
    <lineage>
        <taxon>Eukaryota</taxon>
        <taxon>Metazoa</taxon>
        <taxon>Ecdysozoa</taxon>
        <taxon>Arthropoda</taxon>
        <taxon>Hexapoda</taxon>
        <taxon>Insecta</taxon>
        <taxon>Pterygota</taxon>
        <taxon>Neoptera</taxon>
        <taxon>Endopterygota</taxon>
        <taxon>Coleoptera</taxon>
        <taxon>Polyphaga</taxon>
        <taxon>Cucujiformia</taxon>
        <taxon>Tenebrionidae</taxon>
        <taxon>Zophobas</taxon>
    </lineage>
</organism>
<dbReference type="EMBL" id="JALNTZ010000002">
    <property type="protein sequence ID" value="KAJ3661652.1"/>
    <property type="molecule type" value="Genomic_DNA"/>
</dbReference>
<protein>
    <submittedName>
        <fullName evidence="1">Uncharacterized protein</fullName>
    </submittedName>
</protein>
<reference evidence="1" key="1">
    <citation type="journal article" date="2023" name="G3 (Bethesda)">
        <title>Whole genome assemblies of Zophobas morio and Tenebrio molitor.</title>
        <authorList>
            <person name="Kaur S."/>
            <person name="Stinson S.A."/>
            <person name="diCenzo G.C."/>
        </authorList>
    </citation>
    <scope>NUCLEOTIDE SEQUENCE</scope>
    <source>
        <strain evidence="1">QUZm001</strain>
    </source>
</reference>
<name>A0AA38IQY6_9CUCU</name>
<comment type="caution">
    <text evidence="1">The sequence shown here is derived from an EMBL/GenBank/DDBJ whole genome shotgun (WGS) entry which is preliminary data.</text>
</comment>
<dbReference type="PANTHER" id="PTHR47326:SF1">
    <property type="entry name" value="HTH PSQ-TYPE DOMAIN-CONTAINING PROTEIN"/>
    <property type="match status" value="1"/>
</dbReference>
<accession>A0AA38IQY6</accession>
<dbReference type="AlphaFoldDB" id="A0AA38IQY6"/>
<dbReference type="Proteomes" id="UP001168821">
    <property type="component" value="Unassembled WGS sequence"/>
</dbReference>
<dbReference type="PANTHER" id="PTHR47326">
    <property type="entry name" value="TRANSPOSABLE ELEMENT TC3 TRANSPOSASE-LIKE PROTEIN"/>
    <property type="match status" value="1"/>
</dbReference>
<proteinExistence type="predicted"/>
<evidence type="ECO:0000313" key="1">
    <source>
        <dbReference type="EMBL" id="KAJ3661652.1"/>
    </source>
</evidence>
<gene>
    <name evidence="1" type="ORF">Zmor_006040</name>
</gene>
<keyword evidence="2" id="KW-1185">Reference proteome</keyword>
<evidence type="ECO:0000313" key="2">
    <source>
        <dbReference type="Proteomes" id="UP001168821"/>
    </source>
</evidence>
<sequence>MSKLDRALVHITVQYDVLESSIRRILREQLYPFQFKVQLLKPTDLPRRQNFCEWVNRKINEQAYFVSLIPSTDEAGYTREGVINIPTWADEIPYAIREQHFQFLSNCLSCCHD</sequence>